<dbReference type="RefSeq" id="WP_171717730.1">
    <property type="nucleotide sequence ID" value="NZ_WHOB01000037.1"/>
</dbReference>
<proteinExistence type="predicted"/>
<keyword evidence="4" id="KW-1185">Reference proteome</keyword>
<dbReference type="Proteomes" id="UP000596857">
    <property type="component" value="Unassembled WGS sequence"/>
</dbReference>
<dbReference type="SMART" id="SM00966">
    <property type="entry name" value="SpoVT_AbrB"/>
    <property type="match status" value="1"/>
</dbReference>
<feature type="domain" description="SpoVT-AbrB" evidence="2">
    <location>
        <begin position="20"/>
        <end position="67"/>
    </location>
</feature>
<dbReference type="InterPro" id="IPR020084">
    <property type="entry name" value="NUDIX_hydrolase_CS"/>
</dbReference>
<reference evidence="3 4" key="1">
    <citation type="submission" date="2019-10" db="EMBL/GenBank/DDBJ databases">
        <title>Description of Paenibacillus terricola sp. nov.</title>
        <authorList>
            <person name="Carlier A."/>
            <person name="Qi S."/>
        </authorList>
    </citation>
    <scope>NUCLEOTIDE SEQUENCE [LARGE SCALE GENOMIC DNA]</scope>
    <source>
        <strain evidence="3 4">LMG 31459</strain>
    </source>
</reference>
<dbReference type="PROSITE" id="PS00893">
    <property type="entry name" value="NUDIX_BOX"/>
    <property type="match status" value="1"/>
</dbReference>
<sequence>MQQKKENSHGFGHGKVLGTTSMGERGQVVIPREAREELDIKPGEKFIVFGNKRKGAVILVKAEMFNKFADFFMSASKKFESMAQAIFDKSTTTSEDEDDAQEPVTAEKGPEVDEKE</sequence>
<feature type="region of interest" description="Disordered" evidence="1">
    <location>
        <begin position="1"/>
        <end position="26"/>
    </location>
</feature>
<organism evidence="3 4">
    <name type="scientific">Paenibacillus phytohabitans</name>
    <dbReference type="NCBI Taxonomy" id="2654978"/>
    <lineage>
        <taxon>Bacteria</taxon>
        <taxon>Bacillati</taxon>
        <taxon>Bacillota</taxon>
        <taxon>Bacilli</taxon>
        <taxon>Bacillales</taxon>
        <taxon>Paenibacillaceae</taxon>
        <taxon>Paenibacillus</taxon>
    </lineage>
</organism>
<dbReference type="Pfam" id="PF04014">
    <property type="entry name" value="MazE_antitoxin"/>
    <property type="match status" value="1"/>
</dbReference>
<evidence type="ECO:0000313" key="3">
    <source>
        <dbReference type="EMBL" id="NOU79954.1"/>
    </source>
</evidence>
<accession>A0ABX1YJT1</accession>
<evidence type="ECO:0000259" key="2">
    <source>
        <dbReference type="SMART" id="SM00966"/>
    </source>
</evidence>
<gene>
    <name evidence="3" type="ORF">GC101_13840</name>
</gene>
<dbReference type="SUPFAM" id="SSF89447">
    <property type="entry name" value="AbrB/MazE/MraZ-like"/>
    <property type="match status" value="1"/>
</dbReference>
<comment type="caution">
    <text evidence="3">The sequence shown here is derived from an EMBL/GenBank/DDBJ whole genome shotgun (WGS) entry which is preliminary data.</text>
</comment>
<dbReference type="EMBL" id="WHOB01000037">
    <property type="protein sequence ID" value="NOU79954.1"/>
    <property type="molecule type" value="Genomic_DNA"/>
</dbReference>
<name>A0ABX1YJT1_9BACL</name>
<evidence type="ECO:0000256" key="1">
    <source>
        <dbReference type="SAM" id="MobiDB-lite"/>
    </source>
</evidence>
<dbReference type="NCBIfam" id="TIGR01439">
    <property type="entry name" value="lp_hng_hel_AbrB"/>
    <property type="match status" value="1"/>
</dbReference>
<dbReference type="Gene3D" id="2.10.260.10">
    <property type="match status" value="1"/>
</dbReference>
<evidence type="ECO:0000313" key="4">
    <source>
        <dbReference type="Proteomes" id="UP000596857"/>
    </source>
</evidence>
<protein>
    <submittedName>
        <fullName evidence="3">AbrB family transcriptional regulator</fullName>
    </submittedName>
</protein>
<feature type="region of interest" description="Disordered" evidence="1">
    <location>
        <begin position="89"/>
        <end position="116"/>
    </location>
</feature>
<dbReference type="InterPro" id="IPR007159">
    <property type="entry name" value="SpoVT-AbrB_dom"/>
</dbReference>
<dbReference type="InterPro" id="IPR037914">
    <property type="entry name" value="SpoVT-AbrB_sf"/>
</dbReference>